<evidence type="ECO:0000259" key="7">
    <source>
        <dbReference type="PROSITE" id="PS50112"/>
    </source>
</evidence>
<dbReference type="CDD" id="cd00130">
    <property type="entry name" value="PAS"/>
    <property type="match status" value="1"/>
</dbReference>
<dbReference type="RefSeq" id="WP_076745118.1">
    <property type="nucleotide sequence ID" value="NZ_MPSB01000011.1"/>
</dbReference>
<dbReference type="SMART" id="SM00086">
    <property type="entry name" value="PAC"/>
    <property type="match status" value="2"/>
</dbReference>
<evidence type="ECO:0000256" key="3">
    <source>
        <dbReference type="ARBA" id="ARBA00022553"/>
    </source>
</evidence>
<dbReference type="PROSITE" id="PS50110">
    <property type="entry name" value="RESPONSE_REGULATORY"/>
    <property type="match status" value="1"/>
</dbReference>
<dbReference type="Pfam" id="PF02518">
    <property type="entry name" value="HATPase_c"/>
    <property type="match status" value="1"/>
</dbReference>
<dbReference type="Pfam" id="PF00512">
    <property type="entry name" value="HisKA"/>
    <property type="match status" value="1"/>
</dbReference>
<dbReference type="PROSITE" id="PS50113">
    <property type="entry name" value="PAC"/>
    <property type="match status" value="1"/>
</dbReference>
<name>A0A1V2ERY3_9SPHN</name>
<dbReference type="STRING" id="1915074.SPHI_23380"/>
<dbReference type="InterPro" id="IPR004358">
    <property type="entry name" value="Sig_transdc_His_kin-like_C"/>
</dbReference>
<feature type="domain" description="PAS" evidence="7">
    <location>
        <begin position="304"/>
        <end position="349"/>
    </location>
</feature>
<accession>A0A1V2ERY3</accession>
<evidence type="ECO:0000256" key="4">
    <source>
        <dbReference type="PROSITE-ProRule" id="PRU00169"/>
    </source>
</evidence>
<feature type="modified residue" description="4-aspartylphosphate" evidence="4">
    <location>
        <position position="763"/>
    </location>
</feature>
<dbReference type="NCBIfam" id="TIGR00229">
    <property type="entry name" value="sensory_box"/>
    <property type="match status" value="1"/>
</dbReference>
<evidence type="ECO:0000313" key="10">
    <source>
        <dbReference type="Proteomes" id="UP000188729"/>
    </source>
</evidence>
<dbReference type="SMART" id="SM00387">
    <property type="entry name" value="HATPase_c"/>
    <property type="match status" value="1"/>
</dbReference>
<gene>
    <name evidence="9" type="ORF">SPHI_23380</name>
</gene>
<dbReference type="AlphaFoldDB" id="A0A1V2ERY3"/>
<dbReference type="Gene3D" id="1.10.287.130">
    <property type="match status" value="1"/>
</dbReference>
<dbReference type="Pfam" id="PF00072">
    <property type="entry name" value="Response_reg"/>
    <property type="match status" value="1"/>
</dbReference>
<keyword evidence="3 4" id="KW-0597">Phosphoprotein</keyword>
<dbReference type="InterPro" id="IPR005467">
    <property type="entry name" value="His_kinase_dom"/>
</dbReference>
<dbReference type="SMART" id="SM00448">
    <property type="entry name" value="REC"/>
    <property type="match status" value="1"/>
</dbReference>
<evidence type="ECO:0000259" key="5">
    <source>
        <dbReference type="PROSITE" id="PS50109"/>
    </source>
</evidence>
<dbReference type="OrthoDB" id="9796100at2"/>
<evidence type="ECO:0000259" key="8">
    <source>
        <dbReference type="PROSITE" id="PS50113"/>
    </source>
</evidence>
<dbReference type="SUPFAM" id="SSF47384">
    <property type="entry name" value="Homodimeric domain of signal transducing histidine kinase"/>
    <property type="match status" value="1"/>
</dbReference>
<dbReference type="InterPro" id="IPR035965">
    <property type="entry name" value="PAS-like_dom_sf"/>
</dbReference>
<dbReference type="CDD" id="cd00082">
    <property type="entry name" value="HisKA"/>
    <property type="match status" value="1"/>
</dbReference>
<dbReference type="GO" id="GO:0000155">
    <property type="term" value="F:phosphorelay sensor kinase activity"/>
    <property type="evidence" value="ECO:0007669"/>
    <property type="project" value="InterPro"/>
</dbReference>
<organism evidence="9 10">
    <name type="scientific">Sphingomonas jeddahensis</name>
    <dbReference type="NCBI Taxonomy" id="1915074"/>
    <lineage>
        <taxon>Bacteria</taxon>
        <taxon>Pseudomonadati</taxon>
        <taxon>Pseudomonadota</taxon>
        <taxon>Alphaproteobacteria</taxon>
        <taxon>Sphingomonadales</taxon>
        <taxon>Sphingomonadaceae</taxon>
        <taxon>Sphingomonas</taxon>
    </lineage>
</organism>
<dbReference type="EC" id="2.7.13.3" evidence="2"/>
<dbReference type="SUPFAM" id="SSF52172">
    <property type="entry name" value="CheY-like"/>
    <property type="match status" value="1"/>
</dbReference>
<dbReference type="Proteomes" id="UP000188729">
    <property type="component" value="Unassembled WGS sequence"/>
</dbReference>
<dbReference type="InterPro" id="IPR000700">
    <property type="entry name" value="PAS-assoc_C"/>
</dbReference>
<dbReference type="Pfam" id="PF08448">
    <property type="entry name" value="PAS_4"/>
    <property type="match status" value="2"/>
</dbReference>
<evidence type="ECO:0000256" key="1">
    <source>
        <dbReference type="ARBA" id="ARBA00000085"/>
    </source>
</evidence>
<dbReference type="PRINTS" id="PR00344">
    <property type="entry name" value="BCTRLSENSOR"/>
</dbReference>
<dbReference type="InterPro" id="IPR000014">
    <property type="entry name" value="PAS"/>
</dbReference>
<evidence type="ECO:0000259" key="6">
    <source>
        <dbReference type="PROSITE" id="PS50110"/>
    </source>
</evidence>
<feature type="domain" description="Response regulatory" evidence="6">
    <location>
        <begin position="713"/>
        <end position="825"/>
    </location>
</feature>
<dbReference type="SUPFAM" id="SSF55874">
    <property type="entry name" value="ATPase domain of HSP90 chaperone/DNA topoisomerase II/histidine kinase"/>
    <property type="match status" value="1"/>
</dbReference>
<dbReference type="InterPro" id="IPR036890">
    <property type="entry name" value="HATPase_C_sf"/>
</dbReference>
<dbReference type="SUPFAM" id="SSF55785">
    <property type="entry name" value="PYP-like sensor domain (PAS domain)"/>
    <property type="match status" value="3"/>
</dbReference>
<dbReference type="Pfam" id="PF08447">
    <property type="entry name" value="PAS_3"/>
    <property type="match status" value="1"/>
</dbReference>
<dbReference type="SMART" id="SM00388">
    <property type="entry name" value="HisKA"/>
    <property type="match status" value="1"/>
</dbReference>
<dbReference type="EMBL" id="MPSB01000011">
    <property type="protein sequence ID" value="ONF95441.1"/>
    <property type="molecule type" value="Genomic_DNA"/>
</dbReference>
<dbReference type="Gene3D" id="3.40.50.2300">
    <property type="match status" value="1"/>
</dbReference>
<sequence>MIDPSPDNGRLAALFAAGGDMGRMINAHDWSTSPLGPPECWPEALVTTVGLMLPAGTEIVLFWGPDYCALYNDAYAPTIGDKHPRALGRPARESWTELWDDLEPMLRHVRETGETFSAKDRPFYIERSGYGEEVYFDISFSAVRLVDGSVGGVLCIVSETTDRVRAAREMQADRARLARMFDQAPSFMAVLSQPGHVIELANASFQQLVGRADLVGKTLDVALPEVAQQGFIDLLDRVVASGEAYRGENVRLQLQREALAPAEDRVLDFIYQPLSDSQGNVAAVFVEGIDVTERERRAHALRESETRFRLLADSLPALVWINDASGRLLFANQAFESLLNVAPATLQERGWDCIVHRDDLRDFQTFGRRRLAQPREFSRDVRLCTADGEIRWFHVEARPRSFGETFEGYVGCGVDVTDAHAVGEALERRVEERTAALTEQIAEREQVEATLAQMQRLEAIGQLTSGVAHDFNNLLTVVLGNIAMVERTIERASIDGKTRQRLEHVRTAAERGAKLTAQLLAFSRRQRLESRAVSLNEIVGGMRDLLQSTLGGGVAVAADLAPDLWPALVDPTQIELIILNLAINARDAMDGGGALTVSTRNVTLDAPASSEEPAAGDYVAVLVSDTGSGMSEEIRAKAFEPFFTTKEVGKGSGLGLAQVYGFAKQSGGGVRIDSVLGVGTTVSVYLPRAASASAVAVEPTGGENAGGSIEGRLVLVVDDDDAVRGVTADELRSAGCRVIEASDGAGGLAALEAEHGIEAAIADFAMPGMNGAEFARRALEQRPALPIVFVTGYADLSALAHVPEENVIQKPYAAGVIADRLRMLIDPAEEPAS</sequence>
<feature type="domain" description="Histidine kinase" evidence="5">
    <location>
        <begin position="466"/>
        <end position="690"/>
    </location>
</feature>
<dbReference type="InterPro" id="IPR003661">
    <property type="entry name" value="HisK_dim/P_dom"/>
</dbReference>
<evidence type="ECO:0000313" key="9">
    <source>
        <dbReference type="EMBL" id="ONF95441.1"/>
    </source>
</evidence>
<dbReference type="PROSITE" id="PS50109">
    <property type="entry name" value="HIS_KIN"/>
    <property type="match status" value="1"/>
</dbReference>
<dbReference type="InterPro" id="IPR001610">
    <property type="entry name" value="PAC"/>
</dbReference>
<keyword evidence="10" id="KW-1185">Reference proteome</keyword>
<dbReference type="InterPro" id="IPR003594">
    <property type="entry name" value="HATPase_dom"/>
</dbReference>
<dbReference type="InterPro" id="IPR013655">
    <property type="entry name" value="PAS_fold_3"/>
</dbReference>
<comment type="caution">
    <text evidence="9">The sequence shown here is derived from an EMBL/GenBank/DDBJ whole genome shotgun (WGS) entry which is preliminary data.</text>
</comment>
<reference evidence="9 10" key="1">
    <citation type="submission" date="2016-11" db="EMBL/GenBank/DDBJ databases">
        <title>Genome sequence of Sphingomonas jeddahensis G39.</title>
        <authorList>
            <person name="Poehlein A."/>
            <person name="Wuebbeler J.H."/>
            <person name="Steinbuechel A."/>
            <person name="Daniel R."/>
        </authorList>
    </citation>
    <scope>NUCLEOTIDE SEQUENCE [LARGE SCALE GENOMIC DNA]</scope>
    <source>
        <strain evidence="9 10">G39</strain>
    </source>
</reference>
<dbReference type="PANTHER" id="PTHR43065:SF42">
    <property type="entry name" value="TWO-COMPONENT SENSOR PPRA"/>
    <property type="match status" value="1"/>
</dbReference>
<dbReference type="Gene3D" id="3.30.450.20">
    <property type="entry name" value="PAS domain"/>
    <property type="match status" value="3"/>
</dbReference>
<evidence type="ECO:0000256" key="2">
    <source>
        <dbReference type="ARBA" id="ARBA00012438"/>
    </source>
</evidence>
<dbReference type="SMART" id="SM00091">
    <property type="entry name" value="PAS"/>
    <property type="match status" value="2"/>
</dbReference>
<proteinExistence type="predicted"/>
<protein>
    <recommendedName>
        <fullName evidence="2">histidine kinase</fullName>
        <ecNumber evidence="2">2.7.13.3</ecNumber>
    </recommendedName>
</protein>
<dbReference type="PANTHER" id="PTHR43065">
    <property type="entry name" value="SENSOR HISTIDINE KINASE"/>
    <property type="match status" value="1"/>
</dbReference>
<dbReference type="PROSITE" id="PS50112">
    <property type="entry name" value="PAS"/>
    <property type="match status" value="1"/>
</dbReference>
<dbReference type="InterPro" id="IPR036097">
    <property type="entry name" value="HisK_dim/P_sf"/>
</dbReference>
<feature type="domain" description="PAC" evidence="8">
    <location>
        <begin position="377"/>
        <end position="428"/>
    </location>
</feature>
<dbReference type="Gene3D" id="3.30.565.10">
    <property type="entry name" value="Histidine kinase-like ATPase, C-terminal domain"/>
    <property type="match status" value="1"/>
</dbReference>
<dbReference type="InterPro" id="IPR001789">
    <property type="entry name" value="Sig_transdc_resp-reg_receiver"/>
</dbReference>
<comment type="catalytic activity">
    <reaction evidence="1">
        <text>ATP + protein L-histidine = ADP + protein N-phospho-L-histidine.</text>
        <dbReference type="EC" id="2.7.13.3"/>
    </reaction>
</comment>
<dbReference type="InterPro" id="IPR011006">
    <property type="entry name" value="CheY-like_superfamily"/>
</dbReference>
<dbReference type="InterPro" id="IPR013656">
    <property type="entry name" value="PAS_4"/>
</dbReference>